<sequence length="148" mass="16940">MARRDWALQKIVPLLRRWKQDGIEIEGVSKPLKVRNKDLGVSWENYLVAGSCITSSSRRSIDISTHINVPCLKRKSMGHPSRKWRQTSLDWKRDLTLGCFLQDHQLSVVDSGHILGNPYIQAMVSRQTSNRWSSRGGFTSIVDKHLTL</sequence>
<comment type="caution">
    <text evidence="1">The sequence shown here is derived from an EMBL/GenBank/DDBJ whole genome shotgun (WGS) entry which is preliminary data.</text>
</comment>
<evidence type="ECO:0000313" key="2">
    <source>
        <dbReference type="Proteomes" id="UP000481153"/>
    </source>
</evidence>
<organism evidence="1 2">
    <name type="scientific">Aphanomyces euteiches</name>
    <dbReference type="NCBI Taxonomy" id="100861"/>
    <lineage>
        <taxon>Eukaryota</taxon>
        <taxon>Sar</taxon>
        <taxon>Stramenopiles</taxon>
        <taxon>Oomycota</taxon>
        <taxon>Saprolegniomycetes</taxon>
        <taxon>Saprolegniales</taxon>
        <taxon>Verrucalvaceae</taxon>
        <taxon>Aphanomyces</taxon>
    </lineage>
</organism>
<dbReference type="EMBL" id="VJMJ01000253">
    <property type="protein sequence ID" value="KAF0725008.1"/>
    <property type="molecule type" value="Genomic_DNA"/>
</dbReference>
<proteinExistence type="predicted"/>
<reference evidence="1 2" key="1">
    <citation type="submission" date="2019-07" db="EMBL/GenBank/DDBJ databases">
        <title>Genomics analysis of Aphanomyces spp. identifies a new class of oomycete effector associated with host adaptation.</title>
        <authorList>
            <person name="Gaulin E."/>
        </authorList>
    </citation>
    <scope>NUCLEOTIDE SEQUENCE [LARGE SCALE GENOMIC DNA]</scope>
    <source>
        <strain evidence="1 2">ATCC 201684</strain>
    </source>
</reference>
<accession>A0A6G0WCH1</accession>
<evidence type="ECO:0000313" key="1">
    <source>
        <dbReference type="EMBL" id="KAF0725008.1"/>
    </source>
</evidence>
<dbReference type="Proteomes" id="UP000481153">
    <property type="component" value="Unassembled WGS sequence"/>
</dbReference>
<keyword evidence="2" id="KW-1185">Reference proteome</keyword>
<protein>
    <submittedName>
        <fullName evidence="1">Uncharacterized protein</fullName>
    </submittedName>
</protein>
<name>A0A6G0WCH1_9STRA</name>
<gene>
    <name evidence="1" type="ORF">Ae201684_016406</name>
</gene>
<dbReference type="AlphaFoldDB" id="A0A6G0WCH1"/>